<evidence type="ECO:0000313" key="4">
    <source>
        <dbReference type="EMBL" id="EET04840.1"/>
    </source>
</evidence>
<gene>
    <name evidence="4" type="ORF">BURPS1710A_A2320</name>
</gene>
<evidence type="ECO:0000259" key="3">
    <source>
        <dbReference type="Pfam" id="PF13628"/>
    </source>
</evidence>
<dbReference type="PANTHER" id="PTHR38593">
    <property type="entry name" value="BLR2558 PROTEIN"/>
    <property type="match status" value="1"/>
</dbReference>
<evidence type="ECO:0000256" key="1">
    <source>
        <dbReference type="SAM" id="MobiDB-lite"/>
    </source>
</evidence>
<feature type="chain" id="PRO_5002388054" description="DUF4142 domain-containing protein" evidence="2">
    <location>
        <begin position="24"/>
        <end position="201"/>
    </location>
</feature>
<dbReference type="InterPro" id="IPR025419">
    <property type="entry name" value="DUF4142"/>
</dbReference>
<evidence type="ECO:0000256" key="2">
    <source>
        <dbReference type="SAM" id="SignalP"/>
    </source>
</evidence>
<sequence>MKTRRWIIAGAACAALGAPALHAQMPSEPPASNSHVGRDVVNPPEHANDAQIAKRPQGVDAEFVDKAGLAGKSEVQAGQLAGERSATPDVRAFAKRMVDDHGRLNEALRELAERKGVPVQAAQIVDPEVEALRGKSGREFDVAYLAAAGPAAHRKAIRLFEDEARSGRDPDLRAFAERALPMLRQHLAQARAVAHEVGAAR</sequence>
<name>A0A0E1VV97_BURPE</name>
<feature type="region of interest" description="Disordered" evidence="1">
    <location>
        <begin position="24"/>
        <end position="44"/>
    </location>
</feature>
<dbReference type="PANTHER" id="PTHR38593:SF1">
    <property type="entry name" value="BLR2558 PROTEIN"/>
    <property type="match status" value="1"/>
</dbReference>
<dbReference type="Pfam" id="PF13628">
    <property type="entry name" value="DUF4142"/>
    <property type="match status" value="1"/>
</dbReference>
<feature type="signal peptide" evidence="2">
    <location>
        <begin position="1"/>
        <end position="23"/>
    </location>
</feature>
<accession>A0A0E1VV97</accession>
<organism evidence="4">
    <name type="scientific">Burkholderia pseudomallei 1710a</name>
    <dbReference type="NCBI Taxonomy" id="320371"/>
    <lineage>
        <taxon>Bacteria</taxon>
        <taxon>Pseudomonadati</taxon>
        <taxon>Pseudomonadota</taxon>
        <taxon>Betaproteobacteria</taxon>
        <taxon>Burkholderiales</taxon>
        <taxon>Burkholderiaceae</taxon>
        <taxon>Burkholderia</taxon>
        <taxon>pseudomallei group</taxon>
    </lineage>
</organism>
<dbReference type="SMR" id="A0A0E1VV97"/>
<keyword evidence="2" id="KW-0732">Signal</keyword>
<dbReference type="Gene3D" id="1.20.1260.10">
    <property type="match status" value="1"/>
</dbReference>
<dbReference type="RefSeq" id="WP_004188650.1">
    <property type="nucleotide sequence ID" value="NZ_CM000833.1"/>
</dbReference>
<dbReference type="EMBL" id="CM000833">
    <property type="protein sequence ID" value="EET04840.1"/>
    <property type="molecule type" value="Genomic_DNA"/>
</dbReference>
<dbReference type="Proteomes" id="UP000001812">
    <property type="component" value="Chromosome II"/>
</dbReference>
<feature type="domain" description="DUF4142" evidence="3">
    <location>
        <begin position="60"/>
        <end position="192"/>
    </location>
</feature>
<protein>
    <recommendedName>
        <fullName evidence="3">DUF4142 domain-containing protein</fullName>
    </recommendedName>
</protein>
<proteinExistence type="predicted"/>
<dbReference type="AlphaFoldDB" id="A0A0E1VV97"/>
<dbReference type="InterPro" id="IPR012347">
    <property type="entry name" value="Ferritin-like"/>
</dbReference>
<dbReference type="HOGENOM" id="CLU_079636_5_0_4"/>
<reference evidence="4" key="1">
    <citation type="submission" date="2009-05" db="EMBL/GenBank/DDBJ databases">
        <authorList>
            <person name="Harkins D.M."/>
            <person name="DeShazer D."/>
            <person name="Woods D.E."/>
            <person name="Brinkac L.M."/>
            <person name="Brown K.A."/>
            <person name="Hung G.C."/>
            <person name="Tuanyok A."/>
            <person name="Zhang B."/>
            <person name="Nierman W.C."/>
        </authorList>
    </citation>
    <scope>NUCLEOTIDE SEQUENCE [LARGE SCALE GENOMIC DNA]</scope>
    <source>
        <strain evidence="4">1710a</strain>
    </source>
</reference>
<dbReference type="GeneID" id="93064484"/>